<name>A0ABT7KPW2_9HYPH</name>
<evidence type="ECO:0000313" key="2">
    <source>
        <dbReference type="Proteomes" id="UP001172630"/>
    </source>
</evidence>
<dbReference type="RefSeq" id="WP_285884611.1">
    <property type="nucleotide sequence ID" value="NZ_JARFYN010000097.1"/>
</dbReference>
<proteinExistence type="predicted"/>
<keyword evidence="2" id="KW-1185">Reference proteome</keyword>
<protein>
    <submittedName>
        <fullName evidence="1">Uncharacterized protein</fullName>
    </submittedName>
</protein>
<evidence type="ECO:0000313" key="1">
    <source>
        <dbReference type="EMBL" id="MDL2410667.1"/>
    </source>
</evidence>
<gene>
    <name evidence="1" type="ORF">PY650_34890</name>
</gene>
<reference evidence="1" key="1">
    <citation type="submission" date="2023-06" db="EMBL/GenBank/DDBJ databases">
        <title>Phylogenetic Diversity of Rhizobium strains.</title>
        <authorList>
            <person name="Moura F.T."/>
            <person name="Helene L.C.F."/>
            <person name="Hungria M."/>
        </authorList>
    </citation>
    <scope>NUCLEOTIDE SEQUENCE</scope>
    <source>
        <strain evidence="1">CCGE524</strain>
    </source>
</reference>
<sequence length="242" mass="27392">MLQLINELIEAHGGLERWSRVEKVSATFQPNGLALTMRGQEAFSRQPTRVTVDTRDQRVSIDPFLEPGHVGLYQPDRTAIVTTDGRIVEELKEPRESFKPDSPWSGPQLVYFAGHALWTYFNLPFRLVQGDIHLEEVAPWTEDGETWRAVKVSFPKSIATLSSEQVLYFDDRGLLRREDYAVEVTQRGPVAHYVDGHQTFDGIVFPTQRRIYPRGPDGAPNKEVVIIAADLSDFKLVEASSI</sequence>
<dbReference type="EMBL" id="JARFYN010000097">
    <property type="protein sequence ID" value="MDL2410667.1"/>
    <property type="molecule type" value="Genomic_DNA"/>
</dbReference>
<comment type="caution">
    <text evidence="1">The sequence shown here is derived from an EMBL/GenBank/DDBJ whole genome shotgun (WGS) entry which is preliminary data.</text>
</comment>
<accession>A0ABT7KPW2</accession>
<dbReference type="Proteomes" id="UP001172630">
    <property type="component" value="Unassembled WGS sequence"/>
</dbReference>
<organism evidence="1 2">
    <name type="scientific">Rhizobium calliandrae</name>
    <dbReference type="NCBI Taxonomy" id="1312182"/>
    <lineage>
        <taxon>Bacteria</taxon>
        <taxon>Pseudomonadati</taxon>
        <taxon>Pseudomonadota</taxon>
        <taxon>Alphaproteobacteria</taxon>
        <taxon>Hyphomicrobiales</taxon>
        <taxon>Rhizobiaceae</taxon>
        <taxon>Rhizobium/Agrobacterium group</taxon>
        <taxon>Rhizobium</taxon>
    </lineage>
</organism>